<comment type="caution">
    <text evidence="1">The sequence shown here is derived from an EMBL/GenBank/DDBJ whole genome shotgun (WGS) entry which is preliminary data.</text>
</comment>
<gene>
    <name evidence="1" type="ORF">LCGC14_1918670</name>
</gene>
<organism evidence="1">
    <name type="scientific">marine sediment metagenome</name>
    <dbReference type="NCBI Taxonomy" id="412755"/>
    <lineage>
        <taxon>unclassified sequences</taxon>
        <taxon>metagenomes</taxon>
        <taxon>ecological metagenomes</taxon>
    </lineage>
</organism>
<dbReference type="GO" id="GO:0008081">
    <property type="term" value="F:phosphoric diester hydrolase activity"/>
    <property type="evidence" value="ECO:0007669"/>
    <property type="project" value="InterPro"/>
</dbReference>
<feature type="non-terminal residue" evidence="1">
    <location>
        <position position="108"/>
    </location>
</feature>
<accession>A0A0F9IP73</accession>
<reference evidence="1" key="1">
    <citation type="journal article" date="2015" name="Nature">
        <title>Complex archaea that bridge the gap between prokaryotes and eukaryotes.</title>
        <authorList>
            <person name="Spang A."/>
            <person name="Saw J.H."/>
            <person name="Jorgensen S.L."/>
            <person name="Zaremba-Niedzwiedzka K."/>
            <person name="Martijn J."/>
            <person name="Lind A.E."/>
            <person name="van Eijk R."/>
            <person name="Schleper C."/>
            <person name="Guy L."/>
            <person name="Ettema T.J."/>
        </authorList>
    </citation>
    <scope>NUCLEOTIDE SEQUENCE</scope>
</reference>
<sequence length="108" mass="12222">MFKIVLFLLVLTNGLMAQNSASSRIHSHNDYLQNVPFWKAYAAGASSIEADVFLVNDTLYVAHTIEEIDIGRTLERMYFDPLKEVLMLGFEGPNQLQLLVDIKSEPYA</sequence>
<protein>
    <recommendedName>
        <fullName evidence="2">Alkaline phosphatase</fullName>
    </recommendedName>
</protein>
<dbReference type="AlphaFoldDB" id="A0A0F9IP73"/>
<name>A0A0F9IP73_9ZZZZ</name>
<dbReference type="InterPro" id="IPR017946">
    <property type="entry name" value="PLC-like_Pdiesterase_TIM-brl"/>
</dbReference>
<dbReference type="GO" id="GO:0006629">
    <property type="term" value="P:lipid metabolic process"/>
    <property type="evidence" value="ECO:0007669"/>
    <property type="project" value="InterPro"/>
</dbReference>
<evidence type="ECO:0008006" key="2">
    <source>
        <dbReference type="Google" id="ProtNLM"/>
    </source>
</evidence>
<proteinExistence type="predicted"/>
<evidence type="ECO:0000313" key="1">
    <source>
        <dbReference type="EMBL" id="KKL89037.1"/>
    </source>
</evidence>
<dbReference type="SUPFAM" id="SSF51695">
    <property type="entry name" value="PLC-like phosphodiesterases"/>
    <property type="match status" value="1"/>
</dbReference>
<dbReference type="EMBL" id="LAZR01020396">
    <property type="protein sequence ID" value="KKL89037.1"/>
    <property type="molecule type" value="Genomic_DNA"/>
</dbReference>